<evidence type="ECO:0000259" key="1">
    <source>
        <dbReference type="PROSITE" id="PS51745"/>
    </source>
</evidence>
<gene>
    <name evidence="2" type="ORF">GPUH_LOCUS14137</name>
</gene>
<dbReference type="Proteomes" id="UP000271098">
    <property type="component" value="Unassembled WGS sequence"/>
</dbReference>
<dbReference type="EMBL" id="UYRT01080928">
    <property type="protein sequence ID" value="VDN23630.1"/>
    <property type="molecule type" value="Genomic_DNA"/>
</dbReference>
<keyword evidence="3" id="KW-1185">Reference proteome</keyword>
<protein>
    <submittedName>
        <fullName evidence="4">PB1 domain-containing protein</fullName>
    </submittedName>
</protein>
<reference evidence="4" key="1">
    <citation type="submission" date="2016-06" db="UniProtKB">
        <authorList>
            <consortium name="WormBaseParasite"/>
        </authorList>
    </citation>
    <scope>IDENTIFICATION</scope>
</reference>
<dbReference type="InterPro" id="IPR053793">
    <property type="entry name" value="PB1-like"/>
</dbReference>
<feature type="domain" description="PB1" evidence="1">
    <location>
        <begin position="1"/>
        <end position="76"/>
    </location>
</feature>
<evidence type="ECO:0000313" key="3">
    <source>
        <dbReference type="Proteomes" id="UP000271098"/>
    </source>
</evidence>
<reference evidence="2 3" key="2">
    <citation type="submission" date="2018-11" db="EMBL/GenBank/DDBJ databases">
        <authorList>
            <consortium name="Pathogen Informatics"/>
        </authorList>
    </citation>
    <scope>NUCLEOTIDE SEQUENCE [LARGE SCALE GENOMIC DNA]</scope>
</reference>
<evidence type="ECO:0000313" key="2">
    <source>
        <dbReference type="EMBL" id="VDN23630.1"/>
    </source>
</evidence>
<dbReference type="InterPro" id="IPR000270">
    <property type="entry name" value="PB1_dom"/>
</dbReference>
<dbReference type="PROSITE" id="PS51745">
    <property type="entry name" value="PB1"/>
    <property type="match status" value="1"/>
</dbReference>
<dbReference type="WBParaSite" id="GPUH_0001415201-mRNA-1">
    <property type="protein sequence ID" value="GPUH_0001415201-mRNA-1"/>
    <property type="gene ID" value="GPUH_0001415201"/>
</dbReference>
<dbReference type="Pfam" id="PF00564">
    <property type="entry name" value="PB1"/>
    <property type="match status" value="1"/>
</dbReference>
<dbReference type="AlphaFoldDB" id="A0A183DZJ6"/>
<name>A0A183DZJ6_9BILA</name>
<dbReference type="SUPFAM" id="SSF54277">
    <property type="entry name" value="CAD &amp; PB1 domains"/>
    <property type="match status" value="1"/>
</dbReference>
<evidence type="ECO:0000313" key="4">
    <source>
        <dbReference type="WBParaSite" id="GPUH_0001415201-mRNA-1"/>
    </source>
</evidence>
<accession>A0A183DZJ6</accession>
<dbReference type="Gene3D" id="3.10.20.90">
    <property type="entry name" value="Phosphatidylinositol 3-kinase Catalytic Subunit, Chain A, domain 1"/>
    <property type="match status" value="1"/>
</dbReference>
<sequence>MVLHVLIDGCRQLEVDDLSALFLDTFLAALSPQQPLQHFYYEDEDGDLVIVRTDDEFAAMLSSSRAGPLRIHLRLVLHVELDRVVALKCMATDGSKEQLADIQREAQLLRKVAFLLSNFDCFLCVLCCVQQYKTHIVTGLSVCVFVCVCVCPQ</sequence>
<proteinExistence type="predicted"/>
<organism evidence="4">
    <name type="scientific">Gongylonema pulchrum</name>
    <dbReference type="NCBI Taxonomy" id="637853"/>
    <lineage>
        <taxon>Eukaryota</taxon>
        <taxon>Metazoa</taxon>
        <taxon>Ecdysozoa</taxon>
        <taxon>Nematoda</taxon>
        <taxon>Chromadorea</taxon>
        <taxon>Rhabditida</taxon>
        <taxon>Spirurina</taxon>
        <taxon>Spiruromorpha</taxon>
        <taxon>Spiruroidea</taxon>
        <taxon>Gongylonematidae</taxon>
        <taxon>Gongylonema</taxon>
    </lineage>
</organism>
<dbReference type="OrthoDB" id="10252354at2759"/>